<dbReference type="Gramene" id="rna41058">
    <property type="protein sequence ID" value="RHN46560.1"/>
    <property type="gene ID" value="gene41058"/>
</dbReference>
<organism evidence="1">
    <name type="scientific">Medicago truncatula</name>
    <name type="common">Barrel medic</name>
    <name type="synonym">Medicago tribuloides</name>
    <dbReference type="NCBI Taxonomy" id="3880"/>
    <lineage>
        <taxon>Eukaryota</taxon>
        <taxon>Viridiplantae</taxon>
        <taxon>Streptophyta</taxon>
        <taxon>Embryophyta</taxon>
        <taxon>Tracheophyta</taxon>
        <taxon>Spermatophyta</taxon>
        <taxon>Magnoliopsida</taxon>
        <taxon>eudicotyledons</taxon>
        <taxon>Gunneridae</taxon>
        <taxon>Pentapetalae</taxon>
        <taxon>rosids</taxon>
        <taxon>fabids</taxon>
        <taxon>Fabales</taxon>
        <taxon>Fabaceae</taxon>
        <taxon>Papilionoideae</taxon>
        <taxon>50 kb inversion clade</taxon>
        <taxon>NPAAA clade</taxon>
        <taxon>Hologalegina</taxon>
        <taxon>IRL clade</taxon>
        <taxon>Trifolieae</taxon>
        <taxon>Medicago</taxon>
    </lineage>
</organism>
<reference evidence="1" key="1">
    <citation type="journal article" date="2018" name="Nat. Plants">
        <title>Whole-genome landscape of Medicago truncatula symbiotic genes.</title>
        <authorList>
            <person name="Pecrix Y."/>
            <person name="Gamas P."/>
            <person name="Carrere S."/>
        </authorList>
    </citation>
    <scope>NUCLEOTIDE SEQUENCE</scope>
    <source>
        <tissue evidence="1">Leaves</tissue>
    </source>
</reference>
<comment type="caution">
    <text evidence="1">The sequence shown here is derived from an EMBL/GenBank/DDBJ whole genome shotgun (WGS) entry which is preliminary data.</text>
</comment>
<name>A0A396GZX6_MEDTR</name>
<accession>A0A396GZX6</accession>
<proteinExistence type="predicted"/>
<sequence>MAISVALNAKLTDVIIAKKILINMVGALFGLNQINVNFLDFQVLQS</sequence>
<protein>
    <submittedName>
        <fullName evidence="1">Uncharacterized protein</fullName>
    </submittedName>
</protein>
<dbReference type="EMBL" id="PSQE01000007">
    <property type="protein sequence ID" value="RHN46560.1"/>
    <property type="molecule type" value="Genomic_DNA"/>
</dbReference>
<dbReference type="Proteomes" id="UP000265566">
    <property type="component" value="Chromosome 7"/>
</dbReference>
<gene>
    <name evidence="1" type="ORF">MtrunA17_Chr7g0243521</name>
</gene>
<dbReference type="AlphaFoldDB" id="A0A396GZX6"/>
<evidence type="ECO:0000313" key="1">
    <source>
        <dbReference type="EMBL" id="RHN46560.1"/>
    </source>
</evidence>